<name>A0A0D7B0L0_9AGAR</name>
<organism evidence="1 2">
    <name type="scientific">Cylindrobasidium torrendii FP15055 ss-10</name>
    <dbReference type="NCBI Taxonomy" id="1314674"/>
    <lineage>
        <taxon>Eukaryota</taxon>
        <taxon>Fungi</taxon>
        <taxon>Dikarya</taxon>
        <taxon>Basidiomycota</taxon>
        <taxon>Agaricomycotina</taxon>
        <taxon>Agaricomycetes</taxon>
        <taxon>Agaricomycetidae</taxon>
        <taxon>Agaricales</taxon>
        <taxon>Marasmiineae</taxon>
        <taxon>Physalacriaceae</taxon>
        <taxon>Cylindrobasidium</taxon>
    </lineage>
</organism>
<protein>
    <recommendedName>
        <fullName evidence="3">Protein kinase domain-containing protein</fullName>
    </recommendedName>
</protein>
<dbReference type="EMBL" id="KN880658">
    <property type="protein sequence ID" value="KIY64022.1"/>
    <property type="molecule type" value="Genomic_DNA"/>
</dbReference>
<dbReference type="Proteomes" id="UP000054007">
    <property type="component" value="Unassembled WGS sequence"/>
</dbReference>
<evidence type="ECO:0008006" key="3">
    <source>
        <dbReference type="Google" id="ProtNLM"/>
    </source>
</evidence>
<dbReference type="Gene3D" id="1.10.510.10">
    <property type="entry name" value="Transferase(Phosphotransferase) domain 1"/>
    <property type="match status" value="1"/>
</dbReference>
<dbReference type="SUPFAM" id="SSF56112">
    <property type="entry name" value="Protein kinase-like (PK-like)"/>
    <property type="match status" value="1"/>
</dbReference>
<sequence>MHRWNEPDPSPYLSSLEIFWLNVKPVLLEAGYRLPAKYDLAWQPKSRADRRAAKAFKPVRFLIGMIRTLDNAQVMAKHVQGCEEAMVRHLSTLPESPRNHCTPILDLIPTPDNEDGSIMIMPFFLPAHQPLFETVGELLEFFRQMFEGVQFMHGHRFAHGDCTLENFAMSSAEMYPYGFFPFHPDKSRSFRRNISPHGTRTSSWPRYYIIDFERSCHFPFEQSEPARNEQIRAARTPGRNPFPHDIHYLGQILKKRFLEDGPFIAENADFLWPLAIDMLHETPSLRPTIDEVVSRFHNIVAHLPSSRLRRPVYRIHPFYRLQQTFARASNILLFRAPMPRKRPSPVSVIPKSALAFYTQAAISEDGDDNEENKRERVIFRTPRALLPWVPPMTLAERLE</sequence>
<evidence type="ECO:0000313" key="2">
    <source>
        <dbReference type="Proteomes" id="UP000054007"/>
    </source>
</evidence>
<dbReference type="STRING" id="1314674.A0A0D7B0L0"/>
<dbReference type="InterPro" id="IPR011009">
    <property type="entry name" value="Kinase-like_dom_sf"/>
</dbReference>
<proteinExistence type="predicted"/>
<gene>
    <name evidence="1" type="ORF">CYLTODRAFT_425595</name>
</gene>
<keyword evidence="2" id="KW-1185">Reference proteome</keyword>
<accession>A0A0D7B0L0</accession>
<reference evidence="1 2" key="1">
    <citation type="journal article" date="2015" name="Fungal Genet. Biol.">
        <title>Evolution of novel wood decay mechanisms in Agaricales revealed by the genome sequences of Fistulina hepatica and Cylindrobasidium torrendii.</title>
        <authorList>
            <person name="Floudas D."/>
            <person name="Held B.W."/>
            <person name="Riley R."/>
            <person name="Nagy L.G."/>
            <person name="Koehler G."/>
            <person name="Ransdell A.S."/>
            <person name="Younus H."/>
            <person name="Chow J."/>
            <person name="Chiniquy J."/>
            <person name="Lipzen A."/>
            <person name="Tritt A."/>
            <person name="Sun H."/>
            <person name="Haridas S."/>
            <person name="LaButti K."/>
            <person name="Ohm R.A."/>
            <person name="Kues U."/>
            <person name="Blanchette R.A."/>
            <person name="Grigoriev I.V."/>
            <person name="Minto R.E."/>
            <person name="Hibbett D.S."/>
        </authorList>
    </citation>
    <scope>NUCLEOTIDE SEQUENCE [LARGE SCALE GENOMIC DNA]</scope>
    <source>
        <strain evidence="1 2">FP15055 ss-10</strain>
    </source>
</reference>
<dbReference type="OrthoDB" id="5987198at2759"/>
<dbReference type="AlphaFoldDB" id="A0A0D7B0L0"/>
<evidence type="ECO:0000313" key="1">
    <source>
        <dbReference type="EMBL" id="KIY64022.1"/>
    </source>
</evidence>
<feature type="non-terminal residue" evidence="1">
    <location>
        <position position="399"/>
    </location>
</feature>